<evidence type="ECO:0000256" key="2">
    <source>
        <dbReference type="ARBA" id="ARBA00022723"/>
    </source>
</evidence>
<keyword evidence="4" id="KW-0411">Iron-sulfur</keyword>
<keyword evidence="2" id="KW-0479">Metal-binding</keyword>
<dbReference type="SUPFAM" id="SSF46955">
    <property type="entry name" value="Putative DNA-binding domain"/>
    <property type="match status" value="1"/>
</dbReference>
<gene>
    <name evidence="9" type="primary">soxR</name>
    <name evidence="9" type="ORF">ACFSFX_09385</name>
</gene>
<name>A0ABW4Q7X3_9MICC</name>
<comment type="caution">
    <text evidence="9">The sequence shown here is derived from an EMBL/GenBank/DDBJ whole genome shotgun (WGS) entry which is preliminary data.</text>
</comment>
<evidence type="ECO:0000256" key="5">
    <source>
        <dbReference type="ARBA" id="ARBA00023015"/>
    </source>
</evidence>
<dbReference type="PANTHER" id="PTHR30204:SF0">
    <property type="entry name" value="REDOX-SENSITIVE TRANSCRIPTIONAL ACTIVATOR SOXR"/>
    <property type="match status" value="1"/>
</dbReference>
<dbReference type="Pfam" id="PF09278">
    <property type="entry name" value="MerR-DNA-bind"/>
    <property type="match status" value="1"/>
</dbReference>
<evidence type="ECO:0000256" key="7">
    <source>
        <dbReference type="ARBA" id="ARBA00023163"/>
    </source>
</evidence>
<dbReference type="Gene3D" id="1.10.1660.10">
    <property type="match status" value="1"/>
</dbReference>
<proteinExistence type="predicted"/>
<keyword evidence="5" id="KW-0805">Transcription regulation</keyword>
<dbReference type="InterPro" id="IPR000551">
    <property type="entry name" value="MerR-type_HTH_dom"/>
</dbReference>
<keyword evidence="10" id="KW-1185">Reference proteome</keyword>
<evidence type="ECO:0000256" key="1">
    <source>
        <dbReference type="ARBA" id="ARBA00022714"/>
    </source>
</evidence>
<keyword evidence="7" id="KW-0804">Transcription</keyword>
<keyword evidence="3" id="KW-0408">Iron</keyword>
<keyword evidence="6" id="KW-0238">DNA-binding</keyword>
<dbReference type="InterPro" id="IPR047057">
    <property type="entry name" value="MerR_fam"/>
</dbReference>
<evidence type="ECO:0000256" key="6">
    <source>
        <dbReference type="ARBA" id="ARBA00023125"/>
    </source>
</evidence>
<sequence length="152" mass="16673">MTPAARQYLEIGKVAARSGFAVSAIRHYEDLGLVRSAGRSGHQRVFDRSVLRRLAFIAAARNVGLSLAEIHKSLEDIPLDTAPTPADWHRISTPWKMKVDARIRELNTLRQSLDDCIGCGCLSMKTCAMLNPQDEAAAEGSGSRWVNAALKE</sequence>
<dbReference type="InterPro" id="IPR009061">
    <property type="entry name" value="DNA-bd_dom_put_sf"/>
</dbReference>
<accession>A0ABW4Q7X3</accession>
<dbReference type="InterPro" id="IPR015358">
    <property type="entry name" value="Tscrpt_reg_MerR_DNA-bd"/>
</dbReference>
<evidence type="ECO:0000256" key="3">
    <source>
        <dbReference type="ARBA" id="ARBA00023004"/>
    </source>
</evidence>
<dbReference type="Proteomes" id="UP001597307">
    <property type="component" value="Unassembled WGS sequence"/>
</dbReference>
<dbReference type="PRINTS" id="PR00040">
    <property type="entry name" value="HTHMERR"/>
</dbReference>
<dbReference type="EMBL" id="JBHUGA010000030">
    <property type="protein sequence ID" value="MFD1846809.1"/>
    <property type="molecule type" value="Genomic_DNA"/>
</dbReference>
<dbReference type="PANTHER" id="PTHR30204">
    <property type="entry name" value="REDOX-CYCLING DRUG-SENSING TRANSCRIPTIONAL ACTIVATOR SOXR"/>
    <property type="match status" value="1"/>
</dbReference>
<evidence type="ECO:0000313" key="9">
    <source>
        <dbReference type="EMBL" id="MFD1846809.1"/>
    </source>
</evidence>
<evidence type="ECO:0000313" key="10">
    <source>
        <dbReference type="Proteomes" id="UP001597307"/>
    </source>
</evidence>
<evidence type="ECO:0000259" key="8">
    <source>
        <dbReference type="PROSITE" id="PS50937"/>
    </source>
</evidence>
<dbReference type="NCBIfam" id="TIGR01950">
    <property type="entry name" value="SoxR"/>
    <property type="match status" value="1"/>
</dbReference>
<dbReference type="RefSeq" id="WP_343878296.1">
    <property type="nucleotide sequence ID" value="NZ_BAAAIJ010000013.1"/>
</dbReference>
<protein>
    <submittedName>
        <fullName evidence="9">Redox-sensitive transcriptional activator SoxR</fullName>
    </submittedName>
</protein>
<organism evidence="9 10">
    <name type="scientific">Arthrobacter flavus</name>
    <dbReference type="NCBI Taxonomy" id="95172"/>
    <lineage>
        <taxon>Bacteria</taxon>
        <taxon>Bacillati</taxon>
        <taxon>Actinomycetota</taxon>
        <taxon>Actinomycetes</taxon>
        <taxon>Micrococcales</taxon>
        <taxon>Micrococcaceae</taxon>
        <taxon>Arthrobacter</taxon>
    </lineage>
</organism>
<reference evidence="10" key="1">
    <citation type="journal article" date="2019" name="Int. J. Syst. Evol. Microbiol.">
        <title>The Global Catalogue of Microorganisms (GCM) 10K type strain sequencing project: providing services to taxonomists for standard genome sequencing and annotation.</title>
        <authorList>
            <consortium name="The Broad Institute Genomics Platform"/>
            <consortium name="The Broad Institute Genome Sequencing Center for Infectious Disease"/>
            <person name="Wu L."/>
            <person name="Ma J."/>
        </authorList>
    </citation>
    <scope>NUCLEOTIDE SEQUENCE [LARGE SCALE GENOMIC DNA]</scope>
    <source>
        <strain evidence="10">JCM 11496</strain>
    </source>
</reference>
<keyword evidence="1" id="KW-0001">2Fe-2S</keyword>
<evidence type="ECO:0000256" key="4">
    <source>
        <dbReference type="ARBA" id="ARBA00023014"/>
    </source>
</evidence>
<dbReference type="Pfam" id="PF00376">
    <property type="entry name" value="MerR"/>
    <property type="match status" value="1"/>
</dbReference>
<feature type="domain" description="HTH merR-type" evidence="8">
    <location>
        <begin position="8"/>
        <end position="76"/>
    </location>
</feature>
<dbReference type="InterPro" id="IPR010211">
    <property type="entry name" value="Redox-sen_tscrpt-act_SoxR"/>
</dbReference>
<dbReference type="PROSITE" id="PS50937">
    <property type="entry name" value="HTH_MERR_2"/>
    <property type="match status" value="1"/>
</dbReference>
<dbReference type="SMART" id="SM00422">
    <property type="entry name" value="HTH_MERR"/>
    <property type="match status" value="1"/>
</dbReference>